<feature type="compositionally biased region" description="Basic residues" evidence="2">
    <location>
        <begin position="325"/>
        <end position="345"/>
    </location>
</feature>
<feature type="region of interest" description="Disordered" evidence="2">
    <location>
        <begin position="1"/>
        <end position="367"/>
    </location>
</feature>
<organism evidence="5 6">
    <name type="scientific">Bursaphelenchus okinawaensis</name>
    <dbReference type="NCBI Taxonomy" id="465554"/>
    <lineage>
        <taxon>Eukaryota</taxon>
        <taxon>Metazoa</taxon>
        <taxon>Ecdysozoa</taxon>
        <taxon>Nematoda</taxon>
        <taxon>Chromadorea</taxon>
        <taxon>Rhabditida</taxon>
        <taxon>Tylenchina</taxon>
        <taxon>Tylenchomorpha</taxon>
        <taxon>Aphelenchoidea</taxon>
        <taxon>Aphelenchoididae</taxon>
        <taxon>Bursaphelenchus</taxon>
    </lineage>
</organism>
<keyword evidence="3" id="KW-0812">Transmembrane</keyword>
<dbReference type="Gene3D" id="1.20.1250.20">
    <property type="entry name" value="MFS general substrate transporter like domains"/>
    <property type="match status" value="2"/>
</dbReference>
<evidence type="ECO:0000259" key="4">
    <source>
        <dbReference type="PROSITE" id="PS50850"/>
    </source>
</evidence>
<dbReference type="InterPro" id="IPR011701">
    <property type="entry name" value="MFS"/>
</dbReference>
<dbReference type="InterPro" id="IPR036259">
    <property type="entry name" value="MFS_trans_sf"/>
</dbReference>
<proteinExistence type="predicted"/>
<feature type="transmembrane region" description="Helical" evidence="3">
    <location>
        <begin position="794"/>
        <end position="815"/>
    </location>
</feature>
<dbReference type="Proteomes" id="UP000783686">
    <property type="component" value="Unassembled WGS sequence"/>
</dbReference>
<feature type="transmembrane region" description="Helical" evidence="3">
    <location>
        <begin position="558"/>
        <end position="577"/>
    </location>
</feature>
<feature type="transmembrane region" description="Helical" evidence="3">
    <location>
        <begin position="623"/>
        <end position="643"/>
    </location>
</feature>
<feature type="domain" description="Major facilitator superfamily (MFS) profile" evidence="4">
    <location>
        <begin position="385"/>
        <end position="819"/>
    </location>
</feature>
<feature type="transmembrane region" description="Helical" evidence="3">
    <location>
        <begin position="466"/>
        <end position="484"/>
    </location>
</feature>
<comment type="subcellular location">
    <subcellularLocation>
        <location evidence="1">Membrane</location>
        <topology evidence="1">Multi-pass membrane protein</topology>
    </subcellularLocation>
</comment>
<dbReference type="GO" id="GO:0022857">
    <property type="term" value="F:transmembrane transporter activity"/>
    <property type="evidence" value="ECO:0007669"/>
    <property type="project" value="InterPro"/>
</dbReference>
<dbReference type="PROSITE" id="PS50850">
    <property type="entry name" value="MFS"/>
    <property type="match status" value="1"/>
</dbReference>
<gene>
    <name evidence="5" type="ORF">BOKJ2_LOCUS5465</name>
</gene>
<feature type="transmembrane region" description="Helical" evidence="3">
    <location>
        <begin position="526"/>
        <end position="546"/>
    </location>
</feature>
<feature type="transmembrane region" description="Helical" evidence="3">
    <location>
        <begin position="726"/>
        <end position="749"/>
    </location>
</feature>
<keyword evidence="6" id="KW-1185">Reference proteome</keyword>
<feature type="transmembrane region" description="Helical" evidence="3">
    <location>
        <begin position="439"/>
        <end position="459"/>
    </location>
</feature>
<dbReference type="GO" id="GO:0016020">
    <property type="term" value="C:membrane"/>
    <property type="evidence" value="ECO:0007669"/>
    <property type="project" value="UniProtKB-SubCell"/>
</dbReference>
<feature type="compositionally biased region" description="Basic and acidic residues" evidence="2">
    <location>
        <begin position="186"/>
        <end position="225"/>
    </location>
</feature>
<feature type="compositionally biased region" description="Basic and acidic residues" evidence="2">
    <location>
        <begin position="301"/>
        <end position="324"/>
    </location>
</feature>
<feature type="transmembrane region" description="Helical" evidence="3">
    <location>
        <begin position="663"/>
        <end position="682"/>
    </location>
</feature>
<dbReference type="InterPro" id="IPR020846">
    <property type="entry name" value="MFS_dom"/>
</dbReference>
<name>A0A811KDD3_9BILA</name>
<feature type="transmembrane region" description="Helical" evidence="3">
    <location>
        <begin position="761"/>
        <end position="782"/>
    </location>
</feature>
<keyword evidence="3" id="KW-1133">Transmembrane helix</keyword>
<feature type="transmembrane region" description="Helical" evidence="3">
    <location>
        <begin position="702"/>
        <end position="720"/>
    </location>
</feature>
<feature type="compositionally biased region" description="Basic and acidic residues" evidence="2">
    <location>
        <begin position="139"/>
        <end position="176"/>
    </location>
</feature>
<feature type="compositionally biased region" description="Polar residues" evidence="2">
    <location>
        <begin position="276"/>
        <end position="285"/>
    </location>
</feature>
<dbReference type="Proteomes" id="UP000614601">
    <property type="component" value="Unassembled WGS sequence"/>
</dbReference>
<dbReference type="EMBL" id="CAJFCW020000003">
    <property type="protein sequence ID" value="CAG9102251.1"/>
    <property type="molecule type" value="Genomic_DNA"/>
</dbReference>
<feature type="compositionally biased region" description="Polar residues" evidence="2">
    <location>
        <begin position="58"/>
        <end position="69"/>
    </location>
</feature>
<accession>A0A811KDD3</accession>
<feature type="compositionally biased region" description="Polar residues" evidence="2">
    <location>
        <begin position="243"/>
        <end position="254"/>
    </location>
</feature>
<dbReference type="PANTHER" id="PTHR45757">
    <property type="entry name" value="PROTEIN CBG23364-RELATED"/>
    <property type="match status" value="1"/>
</dbReference>
<keyword evidence="3" id="KW-0472">Membrane</keyword>
<sequence>MSKNSKSSPAILDPAGLEEGYAPVEAYGTPVDIDNDQQYNTASTHDKKSSHNGKNSDSETINGRQQSKVAGSKSGAMGSKKTATDGDDDKKSSDDDKDLEMVYLEDAMDAVESKKKDSENRDGEANNHDKKGKNRRNLRKNDGKSDTTGDELKKNGGEVDKQKLQDSDNDKTDGNVHKVHAKHQKGTSEQDEPTKNERKLEESQGKQDEKAKNDNNEQEDHDKTNKPKLQNHDSNSSDDENNYKTTDNQSTGKSTDYDDDTGYDKSVDDDTEEDQTVQNTISNGKLSGVLEGMDPVTGDYIRPKDWDKLPKREKEEQEVEEKAPKTRMGRRNKEKNQLRRSRSLSRRVLDTVSNKSRNGDSDEEESTGNWLFGNRIRFTIMIISTLCLSSILSNILTFNFTFICMAGERPKGYENMTQIQKDHSGYKEHLDYTSGQRSALFMSVAVGSLVAVFPMTVALNKYGSRMTFGMLGLISAIATYLIPISANTSFWAMLIMRGIQGVGFSACLPVMGSITSHWSTLKQNGIFIAILSSFLQIAPIFTMPISGELCTSSLGWESVYYLHGTVCLVLFIIFILYHRNSPHKHPMMNRRELVKVYFGKGSIYSGPGRENTKKKSRKVPYKAIYSDSAIWAILVAAFGNFFGTQLSLQFIPTYLNKVLFLPIEQTGVVSAISPVIMFFIKLIAGQSSDKIMFISDEWKLRIYNSLSCGMMGVLFITLALLDPRQNESLCLVTLIASTCILGFNSGGFFKSSQMVSRQHSHFTLANIAFENCVCMLLVPLLNEVVAPENAPEDWSIVLWIHGIILLSTNLFFCIMCKAKAAPWTMDGWTHRASKHSRRSVKRSSVQPVDAIQKPENVV</sequence>
<evidence type="ECO:0000256" key="2">
    <source>
        <dbReference type="SAM" id="MobiDB-lite"/>
    </source>
</evidence>
<dbReference type="AlphaFoldDB" id="A0A811KDD3"/>
<feature type="compositionally biased region" description="Basic and acidic residues" evidence="2">
    <location>
        <begin position="44"/>
        <end position="57"/>
    </location>
</feature>
<dbReference type="SUPFAM" id="SSF103473">
    <property type="entry name" value="MFS general substrate transporter"/>
    <property type="match status" value="1"/>
</dbReference>
<evidence type="ECO:0000256" key="3">
    <source>
        <dbReference type="SAM" id="Phobius"/>
    </source>
</evidence>
<evidence type="ECO:0000313" key="5">
    <source>
        <dbReference type="EMBL" id="CAD5214183.1"/>
    </source>
</evidence>
<comment type="caution">
    <text evidence="5">The sequence shown here is derived from an EMBL/GenBank/DDBJ whole genome shotgun (WGS) entry which is preliminary data.</text>
</comment>
<feature type="transmembrane region" description="Helical" evidence="3">
    <location>
        <begin position="378"/>
        <end position="403"/>
    </location>
</feature>
<dbReference type="OrthoDB" id="2985014at2759"/>
<evidence type="ECO:0000256" key="1">
    <source>
        <dbReference type="ARBA" id="ARBA00004141"/>
    </source>
</evidence>
<dbReference type="EMBL" id="CAJFDH010000003">
    <property type="protein sequence ID" value="CAD5214183.1"/>
    <property type="molecule type" value="Genomic_DNA"/>
</dbReference>
<reference evidence="5" key="1">
    <citation type="submission" date="2020-09" db="EMBL/GenBank/DDBJ databases">
        <authorList>
            <person name="Kikuchi T."/>
        </authorList>
    </citation>
    <scope>NUCLEOTIDE SEQUENCE</scope>
    <source>
        <strain evidence="5">SH1</strain>
    </source>
</reference>
<feature type="compositionally biased region" description="Basic and acidic residues" evidence="2">
    <location>
        <begin position="111"/>
        <end position="129"/>
    </location>
</feature>
<feature type="compositionally biased region" description="Basic and acidic residues" evidence="2">
    <location>
        <begin position="82"/>
        <end position="94"/>
    </location>
</feature>
<evidence type="ECO:0000313" key="6">
    <source>
        <dbReference type="Proteomes" id="UP000614601"/>
    </source>
</evidence>
<dbReference type="Pfam" id="PF07690">
    <property type="entry name" value="MFS_1"/>
    <property type="match status" value="1"/>
</dbReference>
<protein>
    <recommendedName>
        <fullName evidence="4">Major facilitator superfamily (MFS) profile domain-containing protein</fullName>
    </recommendedName>
</protein>